<evidence type="ECO:0000313" key="2">
    <source>
        <dbReference type="Proteomes" id="UP000515683"/>
    </source>
</evidence>
<gene>
    <name evidence="1" type="ORF">SSCSM1_171</name>
</gene>
<organism evidence="1 2">
    <name type="scientific">Synechococcus phage S-SCSM1</name>
    <dbReference type="NCBI Taxonomy" id="2588487"/>
    <lineage>
        <taxon>Viruses</taxon>
        <taxon>Duplodnaviria</taxon>
        <taxon>Heunggongvirae</taxon>
        <taxon>Uroviricota</taxon>
        <taxon>Caudoviricetes</taxon>
        <taxon>Pantevenvirales</taxon>
        <taxon>Kyanoviridae</taxon>
        <taxon>Zhoulongquanvirus</taxon>
        <taxon>Zhoulongquanvirus esscess</taxon>
    </lineage>
</organism>
<dbReference type="Proteomes" id="UP000515683">
    <property type="component" value="Segment"/>
</dbReference>
<dbReference type="EMBL" id="MK867354">
    <property type="protein sequence ID" value="QFG06434.1"/>
    <property type="molecule type" value="Genomic_DNA"/>
</dbReference>
<accession>A0A6M2ZHP6</accession>
<protein>
    <submittedName>
        <fullName evidence="1">Uncharacterized protein</fullName>
    </submittedName>
</protein>
<keyword evidence="2" id="KW-1185">Reference proteome</keyword>
<proteinExistence type="predicted"/>
<evidence type="ECO:0000313" key="1">
    <source>
        <dbReference type="EMBL" id="QFG06434.1"/>
    </source>
</evidence>
<name>A0A6M2ZHP6_9CAUD</name>
<reference evidence="1" key="1">
    <citation type="submission" date="2019-04" db="EMBL/GenBank/DDBJ databases">
        <title>Genomic and proteomic characterization of cyanophage S-SCSM1 provides new insights into understanding the viral gene diversity and phage-host interactions.</title>
        <authorList>
            <person name="Wang Q."/>
            <person name="Xu Y."/>
            <person name="Jiao N."/>
            <person name="Zhang R."/>
        </authorList>
    </citation>
    <scope>NUCLEOTIDE SEQUENCE [LARGE SCALE GENOMIC DNA]</scope>
</reference>
<sequence length="65" mass="8029">MTTIMNHLTAFWTVVVMNCIQPVNWQYCYRVDEWLLPDLYQGAQIYLDKRMDFLYKSEREYLKDK</sequence>